<feature type="compositionally biased region" description="Polar residues" evidence="2">
    <location>
        <begin position="1543"/>
        <end position="1557"/>
    </location>
</feature>
<dbReference type="GO" id="GO:0005813">
    <property type="term" value="C:centrosome"/>
    <property type="evidence" value="ECO:0007669"/>
    <property type="project" value="TreeGrafter"/>
</dbReference>
<feature type="region of interest" description="Disordered" evidence="2">
    <location>
        <begin position="2059"/>
        <end position="2102"/>
    </location>
</feature>
<feature type="compositionally biased region" description="Basic and acidic residues" evidence="2">
    <location>
        <begin position="2062"/>
        <end position="2071"/>
    </location>
</feature>
<dbReference type="Proteomes" id="UP000007648">
    <property type="component" value="Unassembled WGS sequence"/>
</dbReference>
<dbReference type="FunCoup" id="A0A7N4PK79">
    <property type="interactions" value="1265"/>
</dbReference>
<dbReference type="GO" id="GO:0046599">
    <property type="term" value="P:regulation of centriole replication"/>
    <property type="evidence" value="ECO:0007669"/>
    <property type="project" value="TreeGrafter"/>
</dbReference>
<dbReference type="GO" id="GO:0005829">
    <property type="term" value="C:cytosol"/>
    <property type="evidence" value="ECO:0007669"/>
    <property type="project" value="TreeGrafter"/>
</dbReference>
<feature type="region of interest" description="Disordered" evidence="2">
    <location>
        <begin position="1403"/>
        <end position="1433"/>
    </location>
</feature>
<name>A0A7N4PK79_SARHA</name>
<reference evidence="3" key="3">
    <citation type="submission" date="2025-09" db="UniProtKB">
        <authorList>
            <consortium name="Ensembl"/>
        </authorList>
    </citation>
    <scope>IDENTIFICATION</scope>
</reference>
<feature type="coiled-coil region" evidence="1">
    <location>
        <begin position="2353"/>
        <end position="2380"/>
    </location>
</feature>
<keyword evidence="4" id="KW-1185">Reference proteome</keyword>
<feature type="region of interest" description="Disordered" evidence="2">
    <location>
        <begin position="2284"/>
        <end position="2306"/>
    </location>
</feature>
<feature type="compositionally biased region" description="Polar residues" evidence="2">
    <location>
        <begin position="2250"/>
        <end position="2266"/>
    </location>
</feature>
<feature type="region of interest" description="Disordered" evidence="2">
    <location>
        <begin position="2234"/>
        <end position="2266"/>
    </location>
</feature>
<reference evidence="3 4" key="1">
    <citation type="journal article" date="2011" name="Proc. Natl. Acad. Sci. U.S.A.">
        <title>Genetic diversity and population structure of the endangered marsupial Sarcophilus harrisii (Tasmanian devil).</title>
        <authorList>
            <person name="Miller W."/>
            <person name="Hayes V.M."/>
            <person name="Ratan A."/>
            <person name="Petersen D.C."/>
            <person name="Wittekindt N.E."/>
            <person name="Miller J."/>
            <person name="Walenz B."/>
            <person name="Knight J."/>
            <person name="Qi J."/>
            <person name="Zhao F."/>
            <person name="Wang Q."/>
            <person name="Bedoya-Reina O.C."/>
            <person name="Katiyar N."/>
            <person name="Tomsho L.P."/>
            <person name="Kasson L.M."/>
            <person name="Hardie R.A."/>
            <person name="Woodbridge P."/>
            <person name="Tindall E.A."/>
            <person name="Bertelsen M.F."/>
            <person name="Dixon D."/>
            <person name="Pyecroft S."/>
            <person name="Helgen K.M."/>
            <person name="Lesk A.M."/>
            <person name="Pringle T.H."/>
            <person name="Patterson N."/>
            <person name="Zhang Y."/>
            <person name="Kreiss A."/>
            <person name="Woods G.M."/>
            <person name="Jones M.E."/>
            <person name="Schuster S.C."/>
        </authorList>
    </citation>
    <scope>NUCLEOTIDE SEQUENCE [LARGE SCALE GENOMIC DNA]</scope>
</reference>
<feature type="compositionally biased region" description="Polar residues" evidence="2">
    <location>
        <begin position="788"/>
        <end position="797"/>
    </location>
</feature>
<evidence type="ECO:0000256" key="2">
    <source>
        <dbReference type="SAM" id="MobiDB-lite"/>
    </source>
</evidence>
<dbReference type="PANTHER" id="PTHR21553">
    <property type="entry name" value="ALMS1-RELATED"/>
    <property type="match status" value="1"/>
</dbReference>
<feature type="compositionally biased region" description="Low complexity" evidence="2">
    <location>
        <begin position="1522"/>
        <end position="1532"/>
    </location>
</feature>
<feature type="region of interest" description="Disordered" evidence="2">
    <location>
        <begin position="492"/>
        <end position="514"/>
    </location>
</feature>
<sequence length="2475" mass="281795">MKRKVTKVGNFRFSPNEEALLLKEEYERRRKQRLLQVREQERCIASQLRQEVKQRRDQYLHHLAEELRVEWEKTQKQKIKELENLYIASLRCVGEGHRSAKENDPRIHEIIKQREERQQRAEERGQEALKKMKNEKEKLLKKKSWNVETRKKVLLEEKERAAKIASLPPPPPDPFEAVLTLKTYSLPGKGTNVQVKGISTLKSNTASNPPTYHHLGPSVINEEKDVEQSLQLKQISKITSTTTCTSTITTCSTYNFEPTVEREMEVQQPDPHLAAEEETKRLEKLQKEAIQEKREQLEKAHIRGIHAMRKVHLAKNREKIMKELEQLQQVDLARRRQNVAQMPPQVVELPYKRMEIKEDWQRELEFAFEDMYNADRKVKGDLILKLEPEPLPVVTELIQDEELDLSMEQDYTSEIQNQERGEEETPFLTETKSPLAQETHHAPSKTVLKKLLDRIQSQRSQWANKYTSEDENEMPTNFVDGESETIETGTIVSEEKPLDKSEHTSEQGETKQLSGLGSETIKTELETDLRKEQPCKILTESGKNKGLESSESEISQVDERSVLLDPHEEATQARTVTDRQKQMMKLEQQKQKQLALIRQIEQQRIRLESECLKARKTQLELERKKIKERIQQFYLRYMESYPFVDQWKKEVSVVPQHLMNDAPTIDLEISREDRSRQMIHNYQQHLLQQNRFHKQSIDAARKRLHEYQNMLKQRYPSQSTKNISSDFIKPKRESLDRKTLTFQASSCLPGVSQLPSYPTITGSTRLLSLESNERISSGQTASSYSGSLIQPSLSSVPSAEPESKLGRIQDLFSTESQISPQFLRHFISSEAKPFLSSDHRLSQKASLKTVQEPLEVQKETFHFTEKIPEELIVHRQTELEERMLSNQTGFSPSIPSFPHHSLSLSASAAPESERIQEPFSIKNDNIVPSNHSLKQIIPDRLLSSEDTLYQQCNLNAVREQLNIQREALHSCLKAQAKLVSHKSASVGGKVPSSQTIPLVPQHFLSSSLSAKSDSGGVQKHFLTKSESTIAPSPPLKQVFQDRPLISEDSLHQVDSVDILKAMQQQWALQKEAFNFGQKTQELNLVNRPIAVEEKKSSSQTESPLLPLSPQLALGSSPSDESDSVGIQEFHLTKRDTTYPLGYNTTQDQCLTSSKPIIAQQDNLKINEQLDLQKDLFLFSEKAHPAVAEEGILSSHTRPSLVPLIPQHSYNSLHSAKSESGGIHFPLPRKCEPEICPSSVSSIQIFEDKVLAPSQHILPQQHNQMAFQEPRNIQREAFCFSEKIQEELLVQSKMALEERLSSNQADFSFLPLIPQHSFTSLPSTKSGGIQITSSHPATPNMQIFQENLLASSEHILPQQDDLNLQQEQLDLERKAFQFDERAQHQTLVNEKFSAQDDSFVPSLADHASGSPPFNSEEIQNPLIGKNESTHPTSYSTDLEFQDRVSTSGDSQYQQDNFKAIQEQLNIHREALSFGERSQLQYHLLEEHEFFPLTGHDYKLATMEERTSNQADSSPFLPQFPLHSVSSLPSAEAESPPDSEEYQESFLTSQENTLPSSQSSIHMFQDKLLASSKHFSSAQDNLKALQKQLNIQKEYFEGRQKAQEEWLLRRQTGLEELQKHEEALKDSLYENQANKSTPQNVKEIKPGQFTQLFLSQEVDRNHQEGLNHTEKSKCDDRELLLENINADEHIGQPQNRDLRQRLSKPPVAKIRSGLDLNQHELSVIQEVESPKSGRASTREKRECYRQISSKLLSNDLDSNNYEETIVQDRDPVRISVSQYLSLGDGSQESNQAASLQTAKPIHRSSNDGQTKNVVMENHELLSYAADLEQKVPIYPGSTFKPKKILPSIPWSSNDFGSQSHVQELQDDQLSSLTVSSGSFLSNEKSHLNLANSELEQTFPHLYHQLFHALEPRLDLDFSSSISQSGLSQDLSKTTYPSTPASQDTVGSHESTNSTTAMGTTSLHSSLGVNLHSAMNRMNVAPDSSQTEDLPKEKTIVALSEELFQPLLPESVLSDSSYSTEGPSQNFKKEKFSLGKQYEELPVQKRNADVCLRTVLQSPTFSSSDDPHLFDRMRVPHSTPYDSSSSKSSTKDQMESRKEDLGFDEMKGSQTEVITGAPSETDSRCVVRDPETCLERSSGSITSEESVEIFRNTPQQLPSSFLISLRSCSIQSSVPVWETISGRGIMEEAELTLISSTDNSDTNSDLENLIEEENKGSELKSCFQVKQDSELKEDYSAWKPDLTVTEPPEERPSSSFQHPDTFQECSSAPGSLQEAFVKEKISFIQQSSQSQKEINNETQTSGKSQPKSTLEIERKKYLVERKSSESTVSHLKKVNEVKVCFPEARKTAQSLRHHQALRLFNQLAEVRQQKEQKSRQDASARNRERAREFHRMREVFCLECNNYCSVWRTPELAVAESTSFQLTEPAVSESKTVNEVKVCVSEDTKIEQSFMKGLALRLYNQLTEVTKQQKEKQARQED</sequence>
<feature type="region of interest" description="Disordered" evidence="2">
    <location>
        <begin position="1783"/>
        <end position="1808"/>
    </location>
</feature>
<feature type="compositionally biased region" description="Polar residues" evidence="2">
    <location>
        <begin position="2295"/>
        <end position="2305"/>
    </location>
</feature>
<dbReference type="Ensembl" id="ENSSHAT00000029362.1">
    <property type="protein sequence ID" value="ENSSHAP00000038726.1"/>
    <property type="gene ID" value="ENSSHAG00000006706.2"/>
</dbReference>
<gene>
    <name evidence="3" type="primary">CEP295</name>
</gene>
<dbReference type="CTD" id="85459"/>
<feature type="region of interest" description="Disordered" evidence="2">
    <location>
        <begin position="1503"/>
        <end position="1557"/>
    </location>
</feature>
<dbReference type="GO" id="GO:0005814">
    <property type="term" value="C:centriole"/>
    <property type="evidence" value="ECO:0007669"/>
    <property type="project" value="TreeGrafter"/>
</dbReference>
<reference evidence="3" key="2">
    <citation type="submission" date="2025-08" db="UniProtKB">
        <authorList>
            <consortium name="Ensembl"/>
        </authorList>
    </citation>
    <scope>IDENTIFICATION</scope>
</reference>
<organism evidence="3 4">
    <name type="scientific">Sarcophilus harrisii</name>
    <name type="common">Tasmanian devil</name>
    <name type="synonym">Sarcophilus laniarius</name>
    <dbReference type="NCBI Taxonomy" id="9305"/>
    <lineage>
        <taxon>Eukaryota</taxon>
        <taxon>Metazoa</taxon>
        <taxon>Chordata</taxon>
        <taxon>Craniata</taxon>
        <taxon>Vertebrata</taxon>
        <taxon>Euteleostomi</taxon>
        <taxon>Mammalia</taxon>
        <taxon>Metatheria</taxon>
        <taxon>Dasyuromorphia</taxon>
        <taxon>Dasyuridae</taxon>
        <taxon>Sarcophilus</taxon>
    </lineage>
</organism>
<feature type="compositionally biased region" description="Low complexity" evidence="2">
    <location>
        <begin position="1097"/>
        <end position="1118"/>
    </location>
</feature>
<feature type="compositionally biased region" description="Basic and acidic residues" evidence="2">
    <location>
        <begin position="2086"/>
        <end position="2102"/>
    </location>
</feature>
<feature type="region of interest" description="Disordered" evidence="2">
    <location>
        <begin position="1093"/>
        <end position="1124"/>
    </location>
</feature>
<feature type="region of interest" description="Disordered" evidence="2">
    <location>
        <begin position="778"/>
        <end position="800"/>
    </location>
</feature>
<feature type="coiled-coil region" evidence="1">
    <location>
        <begin position="111"/>
        <end position="142"/>
    </location>
</feature>
<evidence type="ECO:0000313" key="4">
    <source>
        <dbReference type="Proteomes" id="UP000007648"/>
    </source>
</evidence>
<evidence type="ECO:0000256" key="1">
    <source>
        <dbReference type="SAM" id="Coils"/>
    </source>
</evidence>
<dbReference type="GeneID" id="100925168"/>
<evidence type="ECO:0000313" key="3">
    <source>
        <dbReference type="Ensembl" id="ENSSHAP00000038726.1"/>
    </source>
</evidence>
<protein>
    <submittedName>
        <fullName evidence="3">Centrosomal protein 295</fullName>
    </submittedName>
</protein>
<feature type="compositionally biased region" description="Basic and acidic residues" evidence="2">
    <location>
        <begin position="493"/>
        <end position="509"/>
    </location>
</feature>
<accession>A0A7N4PK79</accession>
<feature type="compositionally biased region" description="Low complexity" evidence="2">
    <location>
        <begin position="778"/>
        <end position="787"/>
    </location>
</feature>
<proteinExistence type="predicted"/>
<feature type="region of interest" description="Disordered" evidence="2">
    <location>
        <begin position="1925"/>
        <end position="1958"/>
    </location>
</feature>
<dbReference type="InParanoid" id="A0A7N4PK79"/>
<feature type="compositionally biased region" description="Polar residues" evidence="2">
    <location>
        <begin position="1783"/>
        <end position="1795"/>
    </location>
</feature>
<keyword evidence="1" id="KW-0175">Coiled coil</keyword>
<feature type="compositionally biased region" description="Low complexity" evidence="2">
    <location>
        <begin position="2284"/>
        <end position="2294"/>
    </location>
</feature>
<feature type="coiled-coil region" evidence="1">
    <location>
        <begin position="583"/>
        <end position="636"/>
    </location>
</feature>
<dbReference type="RefSeq" id="XP_031816861.1">
    <property type="nucleotide sequence ID" value="XM_031961001.1"/>
</dbReference>
<dbReference type="PANTHER" id="PTHR21553:SF26">
    <property type="entry name" value="ALMS MOTIF DOMAIN-CONTAINING PROTEIN"/>
    <property type="match status" value="1"/>
</dbReference>
<dbReference type="GeneTree" id="ENSGT00940000153123"/>
<feature type="compositionally biased region" description="Polar residues" evidence="2">
    <location>
        <begin position="1930"/>
        <end position="1958"/>
    </location>
</feature>
<feature type="coiled-coil region" evidence="1">
    <location>
        <begin position="272"/>
        <end position="330"/>
    </location>
</feature>